<feature type="transmembrane region" description="Helical" evidence="1">
    <location>
        <begin position="12"/>
        <end position="32"/>
    </location>
</feature>
<evidence type="ECO:0000313" key="3">
    <source>
        <dbReference type="Proteomes" id="UP000265618"/>
    </source>
</evidence>
<accession>A0A9K3GEM5</accession>
<keyword evidence="1" id="KW-0472">Membrane</keyword>
<feature type="transmembrane region" description="Helical" evidence="1">
    <location>
        <begin position="38"/>
        <end position="58"/>
    </location>
</feature>
<dbReference type="EMBL" id="BDIP01000314">
    <property type="protein sequence ID" value="GIQ81134.1"/>
    <property type="molecule type" value="Genomic_DNA"/>
</dbReference>
<sequence length="364" mass="41877">MRRADTPSIPLSILLFPQTVYIPYPSFCSWLSHNGDELVFVGVLGTILLCLSAAAYAVHYAVFRDVHHIFIYLLGDIGFMFFEILCVTLLVEGLLRHREKKSTLRKLHPTISLFMFEFGSELLTIIARMDRSCSLMAVKKGFTPKQFKAARVQASTARIELNRNQLNQMRRLLAEHSHQIEAPLRNPNMTEHEEFTDMLLALHHLKEELKAKASFSDEELAVVSQHCSRVYRMLAEQWVLHLRHIQTEYPYMFDYAIRTSPFKTSHICLPHSDTDMDLHQRVVERRMVSGSLAHIQRERERVAAWERLGERKAEELRWHPNSMWASDVVTPTLHGDAEPSVSSTSVVEAIDTIGYSDVDTFNSV</sequence>
<name>A0A9K3GEM5_9EUKA</name>
<comment type="caution">
    <text evidence="2">The sequence shown here is derived from an EMBL/GenBank/DDBJ whole genome shotgun (WGS) entry which is preliminary data.</text>
</comment>
<evidence type="ECO:0000313" key="2">
    <source>
        <dbReference type="EMBL" id="GIQ81134.1"/>
    </source>
</evidence>
<dbReference type="AlphaFoldDB" id="A0A9K3GEM5"/>
<reference evidence="2 3" key="1">
    <citation type="journal article" date="2018" name="PLoS ONE">
        <title>The draft genome of Kipferlia bialata reveals reductive genome evolution in fornicate parasites.</title>
        <authorList>
            <person name="Tanifuji G."/>
            <person name="Takabayashi S."/>
            <person name="Kume K."/>
            <person name="Takagi M."/>
            <person name="Nakayama T."/>
            <person name="Kamikawa R."/>
            <person name="Inagaki Y."/>
            <person name="Hashimoto T."/>
        </authorList>
    </citation>
    <scope>NUCLEOTIDE SEQUENCE [LARGE SCALE GENOMIC DNA]</scope>
    <source>
        <strain evidence="2">NY0173</strain>
    </source>
</reference>
<organism evidence="2 3">
    <name type="scientific">Kipferlia bialata</name>
    <dbReference type="NCBI Taxonomy" id="797122"/>
    <lineage>
        <taxon>Eukaryota</taxon>
        <taxon>Metamonada</taxon>
        <taxon>Carpediemonas-like organisms</taxon>
        <taxon>Kipferlia</taxon>
    </lineage>
</organism>
<keyword evidence="3" id="KW-1185">Reference proteome</keyword>
<keyword evidence="1" id="KW-0812">Transmembrane</keyword>
<proteinExistence type="predicted"/>
<dbReference type="Proteomes" id="UP000265618">
    <property type="component" value="Unassembled WGS sequence"/>
</dbReference>
<keyword evidence="1" id="KW-1133">Transmembrane helix</keyword>
<gene>
    <name evidence="2" type="ORF">KIPB_002043</name>
</gene>
<feature type="transmembrane region" description="Helical" evidence="1">
    <location>
        <begin position="70"/>
        <end position="91"/>
    </location>
</feature>
<evidence type="ECO:0000256" key="1">
    <source>
        <dbReference type="SAM" id="Phobius"/>
    </source>
</evidence>
<protein>
    <submittedName>
        <fullName evidence="2">Uncharacterized protein</fullName>
    </submittedName>
</protein>